<dbReference type="GO" id="GO:0016645">
    <property type="term" value="F:oxidoreductase activity, acting on the CH-NH group of donors"/>
    <property type="evidence" value="ECO:0007669"/>
    <property type="project" value="InterPro"/>
</dbReference>
<dbReference type="HAMAP" id="MF_01102">
    <property type="entry name" value="MnmC"/>
    <property type="match status" value="1"/>
</dbReference>
<keyword evidence="5 10" id="KW-0949">S-adenosyl-L-methionine</keyword>
<name>A0A062U995_9PROT</name>
<dbReference type="PATRIC" id="fig|1280946.3.peg.1980"/>
<evidence type="ECO:0000256" key="7">
    <source>
        <dbReference type="ARBA" id="ARBA00022827"/>
    </source>
</evidence>
<dbReference type="NCBIfam" id="TIGR03197">
    <property type="entry name" value="MnmC_Cterm"/>
    <property type="match status" value="1"/>
</dbReference>
<evidence type="ECO:0000259" key="12">
    <source>
        <dbReference type="Pfam" id="PF05430"/>
    </source>
</evidence>
<dbReference type="STRING" id="1280946.HY29_14855"/>
<comment type="similarity">
    <text evidence="10">In the C-terminal section; belongs to the DAO family.</text>
</comment>
<keyword evidence="4 10" id="KW-0808">Transferase</keyword>
<keyword evidence="7 10" id="KW-0274">FAD</keyword>
<proteinExistence type="inferred from homology"/>
<feature type="region of interest" description="FAD-dependent cmnm(5)s(2)U34 oxidoreductase" evidence="10">
    <location>
        <begin position="264"/>
        <end position="621"/>
    </location>
</feature>
<dbReference type="GO" id="GO:0050660">
    <property type="term" value="F:flavin adenine dinucleotide binding"/>
    <property type="evidence" value="ECO:0007669"/>
    <property type="project" value="UniProtKB-UniRule"/>
</dbReference>
<dbReference type="InterPro" id="IPR017610">
    <property type="entry name" value="tRNA_S-uridine_synth_MnmC_C"/>
</dbReference>
<comment type="cofactor">
    <cofactor evidence="10">
        <name>FAD</name>
        <dbReference type="ChEBI" id="CHEBI:57692"/>
    </cofactor>
</comment>
<evidence type="ECO:0000256" key="8">
    <source>
        <dbReference type="ARBA" id="ARBA00023002"/>
    </source>
</evidence>
<dbReference type="GO" id="GO:0005737">
    <property type="term" value="C:cytoplasm"/>
    <property type="evidence" value="ECO:0007669"/>
    <property type="project" value="UniProtKB-SubCell"/>
</dbReference>
<comment type="function">
    <text evidence="10">Catalyzes the last two steps in the biosynthesis of 5-methylaminomethyl-2-thiouridine (mnm(5)s(2)U) at the wobble position (U34) in tRNA. Catalyzes the FAD-dependent demodification of cmnm(5)s(2)U34 to nm(5)s(2)U34, followed by the transfer of a methyl group from S-adenosyl-L-methionine to nm(5)s(2)U34, to form mnm(5)s(2)U34.</text>
</comment>
<dbReference type="InterPro" id="IPR029063">
    <property type="entry name" value="SAM-dependent_MTases_sf"/>
</dbReference>
<comment type="caution">
    <text evidence="13">The sequence shown here is derived from an EMBL/GenBank/DDBJ whole genome shotgun (WGS) entry which is preliminary data.</text>
</comment>
<feature type="region of interest" description="tRNA (mnm(5)s(2)U34)-methyltransferase" evidence="10">
    <location>
        <begin position="1"/>
        <end position="234"/>
    </location>
</feature>
<organism evidence="13 14">
    <name type="scientific">Hyphomonas beringensis</name>
    <dbReference type="NCBI Taxonomy" id="1280946"/>
    <lineage>
        <taxon>Bacteria</taxon>
        <taxon>Pseudomonadati</taxon>
        <taxon>Pseudomonadota</taxon>
        <taxon>Alphaproteobacteria</taxon>
        <taxon>Hyphomonadales</taxon>
        <taxon>Hyphomonadaceae</taxon>
        <taxon>Hyphomonas</taxon>
    </lineage>
</organism>
<evidence type="ECO:0000256" key="1">
    <source>
        <dbReference type="ARBA" id="ARBA00022490"/>
    </source>
</evidence>
<keyword evidence="8 10" id="KW-0560">Oxidoreductase</keyword>
<gene>
    <name evidence="10" type="primary">mnmC</name>
    <name evidence="13" type="ORF">HY29_14855</name>
</gene>
<dbReference type="RefSeq" id="WP_034796359.1">
    <property type="nucleotide sequence ID" value="NZ_AWFF01000039.1"/>
</dbReference>
<evidence type="ECO:0000259" key="11">
    <source>
        <dbReference type="Pfam" id="PF01266"/>
    </source>
</evidence>
<evidence type="ECO:0000313" key="13">
    <source>
        <dbReference type="EMBL" id="KCZ54313.1"/>
    </source>
</evidence>
<evidence type="ECO:0000256" key="9">
    <source>
        <dbReference type="ARBA" id="ARBA00023268"/>
    </source>
</evidence>
<dbReference type="InterPro" id="IPR006076">
    <property type="entry name" value="FAD-dep_OxRdtase"/>
</dbReference>
<evidence type="ECO:0000256" key="10">
    <source>
        <dbReference type="HAMAP-Rule" id="MF_01102"/>
    </source>
</evidence>
<feature type="domain" description="MnmC-like methyltransferase" evidence="12">
    <location>
        <begin position="111"/>
        <end position="232"/>
    </location>
</feature>
<sequence length="621" mass="66623">MTRLLKHPTIDWKDDGTPVAREAGDVYFTAGDGLAETRAVFLKGCGLPEAWAGRDQFTIAETGFGTGLNFLALAELWAAHRPHPAAWLHFVSFEAYPMTQEDAARALGEWPELSELSDRLLKIWPAPVIGVRHHVWEDLGITLTLHMGDIHEMLPASRFKADAWFLDGFSPAKNEDMWAEDLYGLIAQRSTPGASIGTFTVAGSVRRGLASAGFDVAKAPGHGRKRERLEARLTTPPAPHPDAYGLRAPYPENSSSAFQSIAILGAGIAGASAARALTARGADVTVFDRAGPASGASGNPIGLMMPRLDAGDTVQARLLIDAYLAAREAYRGLDGAHETDVRQMPKDETERARFEKLLADPPLPLEDLEAISGGGLLHKRALIVEPRKVVTGLLEGITLGTGPVDVSLAERRVNGHRYDAIVLANAMGMLEQINWLGLEGRLGQVEHLTGAAEVAPDAMASGHYALALRDERLWGATFEKIPAGIAPEVSDAARDTNAEALRLLSPWWKGDAKRHPITSRAAIRATTADRLPLIGTVTDRDAAIETFEGVRKGRPADADAPLLPGILMVNGFGARGFTWGPWAGQIIAAQLLGGPSPASVQALEAVSPMRLILRALRRSEI</sequence>
<dbReference type="Gene3D" id="3.50.50.60">
    <property type="entry name" value="FAD/NAD(P)-binding domain"/>
    <property type="match status" value="1"/>
</dbReference>
<dbReference type="InterPro" id="IPR023032">
    <property type="entry name" value="tRNA_MAMT_biosynth_bifunc_MnmC"/>
</dbReference>
<evidence type="ECO:0000256" key="5">
    <source>
        <dbReference type="ARBA" id="ARBA00022691"/>
    </source>
</evidence>
<dbReference type="PANTHER" id="PTHR13847">
    <property type="entry name" value="SARCOSINE DEHYDROGENASE-RELATED"/>
    <property type="match status" value="1"/>
</dbReference>
<dbReference type="EMBL" id="AWFF01000039">
    <property type="protein sequence ID" value="KCZ54313.1"/>
    <property type="molecule type" value="Genomic_DNA"/>
</dbReference>
<keyword evidence="14" id="KW-1185">Reference proteome</keyword>
<dbReference type="EC" id="2.1.1.61" evidence="10"/>
<dbReference type="InterPro" id="IPR036188">
    <property type="entry name" value="FAD/NAD-bd_sf"/>
</dbReference>
<keyword evidence="9 10" id="KW-0511">Multifunctional enzyme</keyword>
<dbReference type="PANTHER" id="PTHR13847:SF283">
    <property type="entry name" value="TRNA 5-METHYLAMINOMETHYL-2-THIOURIDINE BIOSYNTHESIS BIFUNCTIONAL PROTEIN MNMC"/>
    <property type="match status" value="1"/>
</dbReference>
<feature type="domain" description="FAD dependent oxidoreductase" evidence="11">
    <location>
        <begin position="261"/>
        <end position="589"/>
    </location>
</feature>
<keyword evidence="1 10" id="KW-0963">Cytoplasm</keyword>
<evidence type="ECO:0000256" key="3">
    <source>
        <dbReference type="ARBA" id="ARBA00022630"/>
    </source>
</evidence>
<dbReference type="eggNOG" id="COG0665">
    <property type="taxonomic scope" value="Bacteria"/>
</dbReference>
<accession>A0A062U995</accession>
<dbReference type="Gene3D" id="3.40.50.150">
    <property type="entry name" value="Vaccinia Virus protein VP39"/>
    <property type="match status" value="1"/>
</dbReference>
<dbReference type="OrthoDB" id="9786494at2"/>
<dbReference type="InterPro" id="IPR008471">
    <property type="entry name" value="MnmC-like_methylTransf"/>
</dbReference>
<dbReference type="AlphaFoldDB" id="A0A062U995"/>
<comment type="catalytic activity">
    <reaction evidence="10">
        <text>5-aminomethyl-2-thiouridine(34) in tRNA + S-adenosyl-L-methionine = 5-methylaminomethyl-2-thiouridine(34) in tRNA + S-adenosyl-L-homocysteine + H(+)</text>
        <dbReference type="Rhea" id="RHEA:19569"/>
        <dbReference type="Rhea" id="RHEA-COMP:10195"/>
        <dbReference type="Rhea" id="RHEA-COMP:10197"/>
        <dbReference type="ChEBI" id="CHEBI:15378"/>
        <dbReference type="ChEBI" id="CHEBI:57856"/>
        <dbReference type="ChEBI" id="CHEBI:59789"/>
        <dbReference type="ChEBI" id="CHEBI:74454"/>
        <dbReference type="ChEBI" id="CHEBI:74455"/>
        <dbReference type="EC" id="2.1.1.61"/>
    </reaction>
</comment>
<dbReference type="NCBIfam" id="NF033855">
    <property type="entry name" value="tRNA_MNMC2"/>
    <property type="match status" value="1"/>
</dbReference>
<dbReference type="SUPFAM" id="SSF51905">
    <property type="entry name" value="FAD/NAD(P)-binding domain"/>
    <property type="match status" value="1"/>
</dbReference>
<dbReference type="GO" id="GO:0002097">
    <property type="term" value="P:tRNA wobble base modification"/>
    <property type="evidence" value="ECO:0007669"/>
    <property type="project" value="UniProtKB-UniRule"/>
</dbReference>
<evidence type="ECO:0000256" key="2">
    <source>
        <dbReference type="ARBA" id="ARBA00022603"/>
    </source>
</evidence>
<dbReference type="eggNOG" id="COG4121">
    <property type="taxonomic scope" value="Bacteria"/>
</dbReference>
<keyword evidence="3 10" id="KW-0285">Flavoprotein</keyword>
<dbReference type="GO" id="GO:0004808">
    <property type="term" value="F:tRNA (5-methylaminomethyl-2-thiouridylate)(34)-methyltransferase activity"/>
    <property type="evidence" value="ECO:0007669"/>
    <property type="project" value="UniProtKB-EC"/>
</dbReference>
<comment type="subcellular location">
    <subcellularLocation>
        <location evidence="10">Cytoplasm</location>
    </subcellularLocation>
</comment>
<protein>
    <recommendedName>
        <fullName evidence="10">tRNA 5-methylaminomethyl-2-thiouridine biosynthesis bifunctional protein MnmC</fullName>
        <shortName evidence="10">tRNA mnm(5)s(2)U biosynthesis bifunctional protein</shortName>
    </recommendedName>
    <domain>
        <recommendedName>
            <fullName evidence="10">tRNA (mnm(5)s(2)U34)-methyltransferase</fullName>
            <ecNumber evidence="10">2.1.1.61</ecNumber>
        </recommendedName>
    </domain>
    <domain>
        <recommendedName>
            <fullName evidence="10">FAD-dependent cmnm(5)s(2)U34 oxidoreductase</fullName>
            <ecNumber evidence="10">1.5.-.-</ecNumber>
        </recommendedName>
    </domain>
</protein>
<dbReference type="EC" id="1.5.-.-" evidence="10"/>
<evidence type="ECO:0000256" key="6">
    <source>
        <dbReference type="ARBA" id="ARBA00022694"/>
    </source>
</evidence>
<dbReference type="GO" id="GO:0032259">
    <property type="term" value="P:methylation"/>
    <property type="evidence" value="ECO:0007669"/>
    <property type="project" value="UniProtKB-KW"/>
</dbReference>
<keyword evidence="6 10" id="KW-0819">tRNA processing</keyword>
<dbReference type="Pfam" id="PF01266">
    <property type="entry name" value="DAO"/>
    <property type="match status" value="1"/>
</dbReference>
<dbReference type="Proteomes" id="UP000027037">
    <property type="component" value="Unassembled WGS sequence"/>
</dbReference>
<evidence type="ECO:0000256" key="4">
    <source>
        <dbReference type="ARBA" id="ARBA00022679"/>
    </source>
</evidence>
<dbReference type="Gene3D" id="3.30.9.10">
    <property type="entry name" value="D-Amino Acid Oxidase, subunit A, domain 2"/>
    <property type="match status" value="1"/>
</dbReference>
<keyword evidence="2 10" id="KW-0489">Methyltransferase</keyword>
<dbReference type="Pfam" id="PF05430">
    <property type="entry name" value="Methyltransf_30"/>
    <property type="match status" value="1"/>
</dbReference>
<dbReference type="InterPro" id="IPR047785">
    <property type="entry name" value="tRNA_MNMC2"/>
</dbReference>
<comment type="similarity">
    <text evidence="10">In the N-terminal section; belongs to the methyltransferase superfamily. tRNA (mnm(5)s(2)U34)-methyltransferase family.</text>
</comment>
<reference evidence="13 14" key="1">
    <citation type="journal article" date="2014" name="Antonie Van Leeuwenhoek">
        <title>Hyphomonas beringensis sp. nov. and Hyphomonas chukchiensis sp. nov., isolated from surface seawater of the Bering Sea and Chukchi Sea.</title>
        <authorList>
            <person name="Li C."/>
            <person name="Lai Q."/>
            <person name="Li G."/>
            <person name="Dong C."/>
            <person name="Wang J."/>
            <person name="Liao Y."/>
            <person name="Shao Z."/>
        </authorList>
    </citation>
    <scope>NUCLEOTIDE SEQUENCE [LARGE SCALE GENOMIC DNA]</scope>
    <source>
        <strain evidence="13 14">25B14_1</strain>
    </source>
</reference>
<evidence type="ECO:0000313" key="14">
    <source>
        <dbReference type="Proteomes" id="UP000027037"/>
    </source>
</evidence>